<keyword evidence="4" id="KW-0808">Transferase</keyword>
<evidence type="ECO:0000256" key="7">
    <source>
        <dbReference type="ARBA" id="ARBA00022741"/>
    </source>
</evidence>
<keyword evidence="7 14" id="KW-0547">Nucleotide-binding</keyword>
<proteinExistence type="inferred from homology"/>
<sequence>MDNFFDSQCYQVETGITLKKQIVFLKVGTNNFVRCQLQLVNTILTLNYFEEETEILNSINIANSYIEFNDHVCMGRGVKIRQQNKELLIFGLTSQLKQILKLYGIQKDFANQYRVLKQIGSGSFGKVYKVKNVQTEQQFAVKMFEKQLLLDPRDKSAILKEIQILRLMDHPNVLSIKECYESDQCVFLVEELFEMQMDISQEKMLKEDKAISLLLKLLNGLEYIHSKKIIHRDIKPNNILFRNIEDPVIADFGLADFYRPDGSYLFQKCGTRNYVAPEIITTHNYDYKVDIYSMGVVFHQLLTAQIPRPWDNYKHSPDCQALLIGMLNSNPRDRLSIQEIRKNKLVKRIQRRSQIFDAMGSLSDAAKPNLNTPQVQTKPFSLHSA</sequence>
<evidence type="ECO:0000256" key="9">
    <source>
        <dbReference type="ARBA" id="ARBA00022837"/>
    </source>
</evidence>
<dbReference type="GO" id="GO:0005634">
    <property type="term" value="C:nucleus"/>
    <property type="evidence" value="ECO:0007669"/>
    <property type="project" value="TreeGrafter"/>
</dbReference>
<comment type="caution">
    <text evidence="17">The sequence shown here is derived from an EMBL/GenBank/DDBJ whole genome shotgun (WGS) entry which is preliminary data.</text>
</comment>
<comment type="catalytic activity">
    <reaction evidence="13">
        <text>L-seryl-[protein] + ATP = O-phospho-L-seryl-[protein] + ADP + H(+)</text>
        <dbReference type="Rhea" id="RHEA:17989"/>
        <dbReference type="Rhea" id="RHEA-COMP:9863"/>
        <dbReference type="Rhea" id="RHEA-COMP:11604"/>
        <dbReference type="ChEBI" id="CHEBI:15378"/>
        <dbReference type="ChEBI" id="CHEBI:29999"/>
        <dbReference type="ChEBI" id="CHEBI:30616"/>
        <dbReference type="ChEBI" id="CHEBI:83421"/>
        <dbReference type="ChEBI" id="CHEBI:456216"/>
        <dbReference type="EC" id="2.7.11.1"/>
    </reaction>
</comment>
<evidence type="ECO:0000256" key="8">
    <source>
        <dbReference type="ARBA" id="ARBA00022777"/>
    </source>
</evidence>
<evidence type="ECO:0000256" key="13">
    <source>
        <dbReference type="ARBA" id="ARBA00048679"/>
    </source>
</evidence>
<dbReference type="OMA" id="KDFANQY"/>
<keyword evidence="8" id="KW-0418">Kinase</keyword>
<evidence type="ECO:0000256" key="2">
    <source>
        <dbReference type="ARBA" id="ARBA00012513"/>
    </source>
</evidence>
<evidence type="ECO:0000256" key="11">
    <source>
        <dbReference type="ARBA" id="ARBA00024334"/>
    </source>
</evidence>
<feature type="binding site" evidence="14">
    <location>
        <position position="142"/>
    </location>
    <ligand>
        <name>ATP</name>
        <dbReference type="ChEBI" id="CHEBI:30616"/>
    </ligand>
</feature>
<dbReference type="GO" id="GO:0046872">
    <property type="term" value="F:metal ion binding"/>
    <property type="evidence" value="ECO:0007669"/>
    <property type="project" value="UniProtKB-KW"/>
</dbReference>
<comment type="similarity">
    <text evidence="11">Belongs to the protein kinase superfamily. Ser/Thr protein kinase family. CDPK subfamily.</text>
</comment>
<comment type="cofactor">
    <cofactor evidence="1">
        <name>Mg(2+)</name>
        <dbReference type="ChEBI" id="CHEBI:18420"/>
    </cofactor>
</comment>
<dbReference type="PANTHER" id="PTHR24345">
    <property type="entry name" value="SERINE/THREONINE-PROTEIN KINASE PLK"/>
    <property type="match status" value="1"/>
</dbReference>
<dbReference type="InterPro" id="IPR008271">
    <property type="entry name" value="Ser/Thr_kinase_AS"/>
</dbReference>
<accession>A0A8S1PZB0</accession>
<dbReference type="EC" id="2.7.11.1" evidence="2"/>
<dbReference type="GO" id="GO:0004674">
    <property type="term" value="F:protein serine/threonine kinase activity"/>
    <property type="evidence" value="ECO:0007669"/>
    <property type="project" value="UniProtKB-KW"/>
</dbReference>
<dbReference type="EMBL" id="CAJJDM010000138">
    <property type="protein sequence ID" value="CAD8107848.1"/>
    <property type="molecule type" value="Genomic_DNA"/>
</dbReference>
<dbReference type="PROSITE" id="PS50011">
    <property type="entry name" value="PROTEIN_KINASE_DOM"/>
    <property type="match status" value="1"/>
</dbReference>
<dbReference type="PANTHER" id="PTHR24345:SF0">
    <property type="entry name" value="CELL CYCLE SERINE_THREONINE-PROTEIN KINASE CDC5_MSD2"/>
    <property type="match status" value="1"/>
</dbReference>
<dbReference type="InterPro" id="IPR000719">
    <property type="entry name" value="Prot_kinase_dom"/>
</dbReference>
<feature type="domain" description="Protein kinase" evidence="16">
    <location>
        <begin position="113"/>
        <end position="346"/>
    </location>
</feature>
<dbReference type="InterPro" id="IPR017441">
    <property type="entry name" value="Protein_kinase_ATP_BS"/>
</dbReference>
<evidence type="ECO:0000313" key="17">
    <source>
        <dbReference type="EMBL" id="CAD8107848.1"/>
    </source>
</evidence>
<gene>
    <name evidence="17" type="ORF">PPRIM_AZ9-3.1.T1350039</name>
</gene>
<reference evidence="17" key="1">
    <citation type="submission" date="2021-01" db="EMBL/GenBank/DDBJ databases">
        <authorList>
            <consortium name="Genoscope - CEA"/>
            <person name="William W."/>
        </authorList>
    </citation>
    <scope>NUCLEOTIDE SEQUENCE</scope>
</reference>
<evidence type="ECO:0000256" key="12">
    <source>
        <dbReference type="ARBA" id="ARBA00047899"/>
    </source>
</evidence>
<dbReference type="FunFam" id="3.30.200.20:FF:000315">
    <property type="entry name" value="Calcium-dependent protein kinase 3"/>
    <property type="match status" value="1"/>
</dbReference>
<dbReference type="PROSITE" id="PS00108">
    <property type="entry name" value="PROTEIN_KINASE_ST"/>
    <property type="match status" value="1"/>
</dbReference>
<dbReference type="Proteomes" id="UP000688137">
    <property type="component" value="Unassembled WGS sequence"/>
</dbReference>
<dbReference type="AlphaFoldDB" id="A0A8S1PZB0"/>
<evidence type="ECO:0000256" key="6">
    <source>
        <dbReference type="ARBA" id="ARBA00022737"/>
    </source>
</evidence>
<dbReference type="SMART" id="SM00220">
    <property type="entry name" value="S_TKc"/>
    <property type="match status" value="1"/>
</dbReference>
<dbReference type="GO" id="GO:0005524">
    <property type="term" value="F:ATP binding"/>
    <property type="evidence" value="ECO:0007669"/>
    <property type="project" value="UniProtKB-UniRule"/>
</dbReference>
<keyword evidence="3 15" id="KW-0723">Serine/threonine-protein kinase</keyword>
<organism evidence="17 18">
    <name type="scientific">Paramecium primaurelia</name>
    <dbReference type="NCBI Taxonomy" id="5886"/>
    <lineage>
        <taxon>Eukaryota</taxon>
        <taxon>Sar</taxon>
        <taxon>Alveolata</taxon>
        <taxon>Ciliophora</taxon>
        <taxon>Intramacronucleata</taxon>
        <taxon>Oligohymenophorea</taxon>
        <taxon>Peniculida</taxon>
        <taxon>Parameciidae</taxon>
        <taxon>Paramecium</taxon>
    </lineage>
</organism>
<evidence type="ECO:0000313" key="18">
    <source>
        <dbReference type="Proteomes" id="UP000688137"/>
    </source>
</evidence>
<evidence type="ECO:0000256" key="1">
    <source>
        <dbReference type="ARBA" id="ARBA00001946"/>
    </source>
</evidence>
<keyword evidence="5" id="KW-0479">Metal-binding</keyword>
<keyword evidence="6" id="KW-0677">Repeat</keyword>
<name>A0A8S1PZB0_PARPR</name>
<keyword evidence="9" id="KW-0106">Calcium</keyword>
<comment type="catalytic activity">
    <reaction evidence="12">
        <text>L-threonyl-[protein] + ATP = O-phospho-L-threonyl-[protein] + ADP + H(+)</text>
        <dbReference type="Rhea" id="RHEA:46608"/>
        <dbReference type="Rhea" id="RHEA-COMP:11060"/>
        <dbReference type="Rhea" id="RHEA-COMP:11605"/>
        <dbReference type="ChEBI" id="CHEBI:15378"/>
        <dbReference type="ChEBI" id="CHEBI:30013"/>
        <dbReference type="ChEBI" id="CHEBI:30616"/>
        <dbReference type="ChEBI" id="CHEBI:61977"/>
        <dbReference type="ChEBI" id="CHEBI:456216"/>
        <dbReference type="EC" id="2.7.11.1"/>
    </reaction>
</comment>
<evidence type="ECO:0000259" key="16">
    <source>
        <dbReference type="PROSITE" id="PS50011"/>
    </source>
</evidence>
<keyword evidence="18" id="KW-1185">Reference proteome</keyword>
<keyword evidence="10 14" id="KW-0067">ATP-binding</keyword>
<dbReference type="Pfam" id="PF00069">
    <property type="entry name" value="Pkinase"/>
    <property type="match status" value="1"/>
</dbReference>
<evidence type="ECO:0000256" key="3">
    <source>
        <dbReference type="ARBA" id="ARBA00022527"/>
    </source>
</evidence>
<evidence type="ECO:0000256" key="15">
    <source>
        <dbReference type="RuleBase" id="RU000304"/>
    </source>
</evidence>
<dbReference type="PROSITE" id="PS00107">
    <property type="entry name" value="PROTEIN_KINASE_ATP"/>
    <property type="match status" value="1"/>
</dbReference>
<evidence type="ECO:0000256" key="10">
    <source>
        <dbReference type="ARBA" id="ARBA00022840"/>
    </source>
</evidence>
<evidence type="ECO:0000256" key="4">
    <source>
        <dbReference type="ARBA" id="ARBA00022679"/>
    </source>
</evidence>
<evidence type="ECO:0000256" key="5">
    <source>
        <dbReference type="ARBA" id="ARBA00022723"/>
    </source>
</evidence>
<evidence type="ECO:0000256" key="14">
    <source>
        <dbReference type="PROSITE-ProRule" id="PRU10141"/>
    </source>
</evidence>
<protein>
    <recommendedName>
        <fullName evidence="2">non-specific serine/threonine protein kinase</fullName>
        <ecNumber evidence="2">2.7.11.1</ecNumber>
    </recommendedName>
</protein>